<feature type="region of interest" description="Disordered" evidence="1">
    <location>
        <begin position="115"/>
        <end position="171"/>
    </location>
</feature>
<reference evidence="2 3" key="1">
    <citation type="submission" date="2020-02" db="EMBL/GenBank/DDBJ databases">
        <authorList>
            <person name="Ferguson B K."/>
        </authorList>
    </citation>
    <scope>NUCLEOTIDE SEQUENCE [LARGE SCALE GENOMIC DNA]</scope>
</reference>
<feature type="compositionally biased region" description="Basic and acidic residues" evidence="1">
    <location>
        <begin position="136"/>
        <end position="156"/>
    </location>
</feature>
<name>A0A6H5GZI3_9HEMI</name>
<feature type="non-terminal residue" evidence="2">
    <location>
        <position position="1"/>
    </location>
</feature>
<organism evidence="2 3">
    <name type="scientific">Nesidiocoris tenuis</name>
    <dbReference type="NCBI Taxonomy" id="355587"/>
    <lineage>
        <taxon>Eukaryota</taxon>
        <taxon>Metazoa</taxon>
        <taxon>Ecdysozoa</taxon>
        <taxon>Arthropoda</taxon>
        <taxon>Hexapoda</taxon>
        <taxon>Insecta</taxon>
        <taxon>Pterygota</taxon>
        <taxon>Neoptera</taxon>
        <taxon>Paraneoptera</taxon>
        <taxon>Hemiptera</taxon>
        <taxon>Heteroptera</taxon>
        <taxon>Panheteroptera</taxon>
        <taxon>Cimicomorpha</taxon>
        <taxon>Miridae</taxon>
        <taxon>Dicyphina</taxon>
        <taxon>Nesidiocoris</taxon>
    </lineage>
</organism>
<evidence type="ECO:0000313" key="3">
    <source>
        <dbReference type="Proteomes" id="UP000479000"/>
    </source>
</evidence>
<dbReference type="EMBL" id="CADCXU010022797">
    <property type="protein sequence ID" value="CAB0010124.1"/>
    <property type="molecule type" value="Genomic_DNA"/>
</dbReference>
<keyword evidence="3" id="KW-1185">Reference proteome</keyword>
<gene>
    <name evidence="2" type="ORF">NTEN_LOCUS15181</name>
</gene>
<dbReference type="AlphaFoldDB" id="A0A6H5GZI3"/>
<feature type="compositionally biased region" description="Polar residues" evidence="1">
    <location>
        <begin position="158"/>
        <end position="170"/>
    </location>
</feature>
<accession>A0A6H5GZI3</accession>
<evidence type="ECO:0000256" key="1">
    <source>
        <dbReference type="SAM" id="MobiDB-lite"/>
    </source>
</evidence>
<protein>
    <submittedName>
        <fullName evidence="2">Uncharacterized protein</fullName>
    </submittedName>
</protein>
<dbReference type="Proteomes" id="UP000479000">
    <property type="component" value="Unassembled WGS sequence"/>
</dbReference>
<sequence>KSAVQNQSQGTASLFFQQYVSPLPILDFLLTETQGKRYDATLQRIKHRRCIVLEALAFRPITEVVPGVPCRPQGEGVFQRRHPEQLSEVHRRAIADKRPGCSRIFHTPRDARALSATVPSSGATAKEVEGATPTSDYKDVGSLRERQQATNRKAENRWTPSTSSRETSAQKLLLKMAPLSKALEKARKISDFKRKSSASSPHK</sequence>
<evidence type="ECO:0000313" key="2">
    <source>
        <dbReference type="EMBL" id="CAB0010124.1"/>
    </source>
</evidence>
<proteinExistence type="predicted"/>